<dbReference type="CDD" id="cd00082">
    <property type="entry name" value="HisKA"/>
    <property type="match status" value="1"/>
</dbReference>
<evidence type="ECO:0000259" key="9">
    <source>
        <dbReference type="PROSITE" id="PS50109"/>
    </source>
</evidence>
<dbReference type="Pfam" id="PF02518">
    <property type="entry name" value="HATPase_c"/>
    <property type="match status" value="1"/>
</dbReference>
<proteinExistence type="predicted"/>
<reference evidence="11" key="1">
    <citation type="submission" date="2012-11" db="EMBL/GenBank/DDBJ databases">
        <authorList>
            <person name="Lucero-Rivera Y.E."/>
            <person name="Tovar-Ramirez D."/>
        </authorList>
    </citation>
    <scope>NUCLEOTIDE SEQUENCE [LARGE SCALE GENOMIC DNA]</scope>
    <source>
        <strain evidence="11">Araruama</strain>
    </source>
</reference>
<dbReference type="Gene3D" id="1.10.287.130">
    <property type="match status" value="1"/>
</dbReference>
<dbReference type="Proteomes" id="UP000189670">
    <property type="component" value="Unassembled WGS sequence"/>
</dbReference>
<dbReference type="InterPro" id="IPR003661">
    <property type="entry name" value="HisK_dim/P_dom"/>
</dbReference>
<dbReference type="SMART" id="SM00387">
    <property type="entry name" value="HATPase_c"/>
    <property type="match status" value="1"/>
</dbReference>
<dbReference type="SUPFAM" id="SSF55874">
    <property type="entry name" value="ATPase domain of HSP90 chaperone/DNA topoisomerase II/histidine kinase"/>
    <property type="match status" value="1"/>
</dbReference>
<dbReference type="PANTHER" id="PTHR43065:SF10">
    <property type="entry name" value="PEROXIDE STRESS-ACTIVATED HISTIDINE KINASE MAK3"/>
    <property type="match status" value="1"/>
</dbReference>
<evidence type="ECO:0000256" key="2">
    <source>
        <dbReference type="ARBA" id="ARBA00012438"/>
    </source>
</evidence>
<gene>
    <name evidence="10" type="ORF">OMM_01293</name>
</gene>
<dbReference type="EC" id="2.7.13.3" evidence="2"/>
<keyword evidence="8" id="KW-0902">Two-component regulatory system</keyword>
<evidence type="ECO:0000256" key="5">
    <source>
        <dbReference type="ARBA" id="ARBA00022741"/>
    </source>
</evidence>
<accession>A0A1V1PE01</accession>
<feature type="domain" description="Histidine kinase" evidence="9">
    <location>
        <begin position="203"/>
        <end position="308"/>
    </location>
</feature>
<dbReference type="PANTHER" id="PTHR43065">
    <property type="entry name" value="SENSOR HISTIDINE KINASE"/>
    <property type="match status" value="1"/>
</dbReference>
<evidence type="ECO:0000256" key="1">
    <source>
        <dbReference type="ARBA" id="ARBA00000085"/>
    </source>
</evidence>
<organism evidence="10 11">
    <name type="scientific">Candidatus Magnetoglobus multicellularis str. Araruama</name>
    <dbReference type="NCBI Taxonomy" id="890399"/>
    <lineage>
        <taxon>Bacteria</taxon>
        <taxon>Pseudomonadati</taxon>
        <taxon>Thermodesulfobacteriota</taxon>
        <taxon>Desulfobacteria</taxon>
        <taxon>Desulfobacterales</taxon>
        <taxon>Desulfobacteraceae</taxon>
        <taxon>Candidatus Magnetoglobus</taxon>
    </lineage>
</organism>
<comment type="catalytic activity">
    <reaction evidence="1">
        <text>ATP + protein L-histidine = ADP + protein N-phospho-L-histidine.</text>
        <dbReference type="EC" id="2.7.13.3"/>
    </reaction>
</comment>
<dbReference type="PROSITE" id="PS50109">
    <property type="entry name" value="HIS_KIN"/>
    <property type="match status" value="1"/>
</dbReference>
<dbReference type="PRINTS" id="PR00344">
    <property type="entry name" value="BCTRLSENSOR"/>
</dbReference>
<dbReference type="GO" id="GO:0000155">
    <property type="term" value="F:phosphorelay sensor kinase activity"/>
    <property type="evidence" value="ECO:0007669"/>
    <property type="project" value="InterPro"/>
</dbReference>
<sequence>MIAGVAHEVNSPLGAIQAAVDNISQTLKQTLDKQFILFFKNIPQQFDQFFQNLMTQSLSSQTALSAKEERQYRRSLTKLLDEQGISDSNHISSYLVMMGICQDIESFIPCFKAPHGEKVLEMAYKLSGLSRSTQIISTAIQRATKIVFALKNYAHFDPNDKMIKADVIQGIETVLTLYHNQLKQGIEIRREYENVPKLFCYADELNQVWTNLVHNAIHAMNLKGVLTINISSKNQKLIVSIKDTGKGIPSEIRNKIFNPFFTTKAMGEGSGLGLHIVKNIITKHQGTITFESEIDKGSCFVVSLPIKHERGVLND</sequence>
<keyword evidence="3" id="KW-0597">Phosphoprotein</keyword>
<dbReference type="InterPro" id="IPR003594">
    <property type="entry name" value="HATPase_dom"/>
</dbReference>
<evidence type="ECO:0000313" key="11">
    <source>
        <dbReference type="Proteomes" id="UP000189670"/>
    </source>
</evidence>
<keyword evidence="6 10" id="KW-0418">Kinase</keyword>
<name>A0A1V1PE01_9BACT</name>
<keyword evidence="5" id="KW-0547">Nucleotide-binding</keyword>
<dbReference type="AlphaFoldDB" id="A0A1V1PE01"/>
<dbReference type="InterPro" id="IPR036890">
    <property type="entry name" value="HATPase_C_sf"/>
</dbReference>
<evidence type="ECO:0000313" key="10">
    <source>
        <dbReference type="EMBL" id="ETR72993.1"/>
    </source>
</evidence>
<protein>
    <recommendedName>
        <fullName evidence="2">histidine kinase</fullName>
        <ecNumber evidence="2">2.7.13.3</ecNumber>
    </recommendedName>
</protein>
<evidence type="ECO:0000256" key="7">
    <source>
        <dbReference type="ARBA" id="ARBA00022840"/>
    </source>
</evidence>
<evidence type="ECO:0000256" key="8">
    <source>
        <dbReference type="ARBA" id="ARBA00023012"/>
    </source>
</evidence>
<evidence type="ECO:0000256" key="6">
    <source>
        <dbReference type="ARBA" id="ARBA00022777"/>
    </source>
</evidence>
<evidence type="ECO:0000256" key="4">
    <source>
        <dbReference type="ARBA" id="ARBA00022679"/>
    </source>
</evidence>
<keyword evidence="7" id="KW-0067">ATP-binding</keyword>
<dbReference type="EMBL" id="ATBP01000096">
    <property type="protein sequence ID" value="ETR72993.1"/>
    <property type="molecule type" value="Genomic_DNA"/>
</dbReference>
<evidence type="ECO:0000256" key="3">
    <source>
        <dbReference type="ARBA" id="ARBA00022553"/>
    </source>
</evidence>
<dbReference type="InterPro" id="IPR004358">
    <property type="entry name" value="Sig_transdc_His_kin-like_C"/>
</dbReference>
<comment type="caution">
    <text evidence="10">The sequence shown here is derived from an EMBL/GenBank/DDBJ whole genome shotgun (WGS) entry which is preliminary data.</text>
</comment>
<dbReference type="Gene3D" id="3.30.565.10">
    <property type="entry name" value="Histidine kinase-like ATPase, C-terminal domain"/>
    <property type="match status" value="1"/>
</dbReference>
<dbReference type="GO" id="GO:0005524">
    <property type="term" value="F:ATP binding"/>
    <property type="evidence" value="ECO:0007669"/>
    <property type="project" value="UniProtKB-KW"/>
</dbReference>
<dbReference type="InterPro" id="IPR005467">
    <property type="entry name" value="His_kinase_dom"/>
</dbReference>
<keyword evidence="4" id="KW-0808">Transferase</keyword>